<dbReference type="AlphaFoldDB" id="A0A1F8EDH3"/>
<dbReference type="EMBL" id="MGIZ01000040">
    <property type="protein sequence ID" value="OGM98379.1"/>
    <property type="molecule type" value="Genomic_DNA"/>
</dbReference>
<feature type="signal peptide" evidence="2">
    <location>
        <begin position="1"/>
        <end position="24"/>
    </location>
</feature>
<accession>A0A1F8EDH3</accession>
<evidence type="ECO:0000313" key="3">
    <source>
        <dbReference type="EMBL" id="OGM98379.1"/>
    </source>
</evidence>
<feature type="transmembrane region" description="Helical" evidence="1">
    <location>
        <begin position="90"/>
        <end position="111"/>
    </location>
</feature>
<sequence length="136" mass="14579">MQNLKLKILFLSFLLSVKSLTASAGIITDNLGGAPGAVFKFENLLGILRGVSCWFLRFGIIAVGVMMVVYGILFLVSRGNPTGMTNAKKALSWGIVGGLVIFGVFTIILTVPELLKIVGSTTDDPYPIMKILNNCL</sequence>
<gene>
    <name evidence="3" type="ORF">A2817_03230</name>
</gene>
<feature type="transmembrane region" description="Helical" evidence="1">
    <location>
        <begin position="54"/>
        <end position="78"/>
    </location>
</feature>
<evidence type="ECO:0000256" key="2">
    <source>
        <dbReference type="SAM" id="SignalP"/>
    </source>
</evidence>
<keyword evidence="1" id="KW-0472">Membrane</keyword>
<comment type="caution">
    <text evidence="3">The sequence shown here is derived from an EMBL/GenBank/DDBJ whole genome shotgun (WGS) entry which is preliminary data.</text>
</comment>
<organism evidence="3 4">
    <name type="scientific">Candidatus Yanofskybacteria bacterium RIFCSPHIGHO2_01_FULL_39_8b</name>
    <dbReference type="NCBI Taxonomy" id="1802659"/>
    <lineage>
        <taxon>Bacteria</taxon>
        <taxon>Candidatus Yanofskyibacteriota</taxon>
    </lineage>
</organism>
<keyword evidence="2" id="KW-0732">Signal</keyword>
<reference evidence="3 4" key="1">
    <citation type="journal article" date="2016" name="Nat. Commun.">
        <title>Thousands of microbial genomes shed light on interconnected biogeochemical processes in an aquifer system.</title>
        <authorList>
            <person name="Anantharaman K."/>
            <person name="Brown C.T."/>
            <person name="Hug L.A."/>
            <person name="Sharon I."/>
            <person name="Castelle C.J."/>
            <person name="Probst A.J."/>
            <person name="Thomas B.C."/>
            <person name="Singh A."/>
            <person name="Wilkins M.J."/>
            <person name="Karaoz U."/>
            <person name="Brodie E.L."/>
            <person name="Williams K.H."/>
            <person name="Hubbard S.S."/>
            <person name="Banfield J.F."/>
        </authorList>
    </citation>
    <scope>NUCLEOTIDE SEQUENCE [LARGE SCALE GENOMIC DNA]</scope>
</reference>
<feature type="chain" id="PRO_5009535347" evidence="2">
    <location>
        <begin position="25"/>
        <end position="136"/>
    </location>
</feature>
<dbReference type="Proteomes" id="UP000177594">
    <property type="component" value="Unassembled WGS sequence"/>
</dbReference>
<protein>
    <submittedName>
        <fullName evidence="3">Uncharacterized protein</fullName>
    </submittedName>
</protein>
<evidence type="ECO:0000256" key="1">
    <source>
        <dbReference type="SAM" id="Phobius"/>
    </source>
</evidence>
<proteinExistence type="predicted"/>
<name>A0A1F8EDH3_9BACT</name>
<keyword evidence="1" id="KW-1133">Transmembrane helix</keyword>
<keyword evidence="1" id="KW-0812">Transmembrane</keyword>
<evidence type="ECO:0000313" key="4">
    <source>
        <dbReference type="Proteomes" id="UP000177594"/>
    </source>
</evidence>